<accession>A0A4V3FUS0</accession>
<feature type="domain" description="Major facilitator superfamily (MFS) profile" evidence="6">
    <location>
        <begin position="204"/>
        <end position="396"/>
    </location>
</feature>
<comment type="subcellular location">
    <subcellularLocation>
        <location evidence="1">Cell membrane</location>
        <topology evidence="1">Multi-pass membrane protein</topology>
    </subcellularLocation>
</comment>
<dbReference type="EMBL" id="SOCP01000002">
    <property type="protein sequence ID" value="TDV56311.1"/>
    <property type="molecule type" value="Genomic_DNA"/>
</dbReference>
<feature type="transmembrane region" description="Helical" evidence="5">
    <location>
        <begin position="270"/>
        <end position="290"/>
    </location>
</feature>
<feature type="transmembrane region" description="Helical" evidence="5">
    <location>
        <begin position="160"/>
        <end position="178"/>
    </location>
</feature>
<evidence type="ECO:0000313" key="7">
    <source>
        <dbReference type="EMBL" id="TDV56311.1"/>
    </source>
</evidence>
<dbReference type="PANTHER" id="PTHR23514:SF13">
    <property type="entry name" value="INNER MEMBRANE PROTEIN YBJJ"/>
    <property type="match status" value="1"/>
</dbReference>
<dbReference type="InterPro" id="IPR011701">
    <property type="entry name" value="MFS"/>
</dbReference>
<keyword evidence="2 5" id="KW-0812">Transmembrane</keyword>
<keyword evidence="4 5" id="KW-0472">Membrane</keyword>
<organism evidence="7 8">
    <name type="scientific">Actinophytocola oryzae</name>
    <dbReference type="NCBI Taxonomy" id="502181"/>
    <lineage>
        <taxon>Bacteria</taxon>
        <taxon>Bacillati</taxon>
        <taxon>Actinomycetota</taxon>
        <taxon>Actinomycetes</taxon>
        <taxon>Pseudonocardiales</taxon>
        <taxon>Pseudonocardiaceae</taxon>
    </lineage>
</organism>
<gene>
    <name evidence="7" type="ORF">CLV71_102377</name>
</gene>
<dbReference type="AlphaFoldDB" id="A0A4V3FUS0"/>
<dbReference type="GO" id="GO:0022857">
    <property type="term" value="F:transmembrane transporter activity"/>
    <property type="evidence" value="ECO:0007669"/>
    <property type="project" value="InterPro"/>
</dbReference>
<evidence type="ECO:0000259" key="6">
    <source>
        <dbReference type="PROSITE" id="PS50850"/>
    </source>
</evidence>
<feature type="transmembrane region" description="Helical" evidence="5">
    <location>
        <begin position="328"/>
        <end position="354"/>
    </location>
</feature>
<dbReference type="Pfam" id="PF07690">
    <property type="entry name" value="MFS_1"/>
    <property type="match status" value="1"/>
</dbReference>
<evidence type="ECO:0000256" key="2">
    <source>
        <dbReference type="ARBA" id="ARBA00022692"/>
    </source>
</evidence>
<dbReference type="GO" id="GO:0005886">
    <property type="term" value="C:plasma membrane"/>
    <property type="evidence" value="ECO:0007669"/>
    <property type="project" value="UniProtKB-SubCell"/>
</dbReference>
<evidence type="ECO:0000256" key="1">
    <source>
        <dbReference type="ARBA" id="ARBA00004651"/>
    </source>
</evidence>
<feature type="transmembrane region" description="Helical" evidence="5">
    <location>
        <begin position="296"/>
        <end position="316"/>
    </location>
</feature>
<feature type="transmembrane region" description="Helical" evidence="5">
    <location>
        <begin position="360"/>
        <end position="380"/>
    </location>
</feature>
<evidence type="ECO:0000256" key="3">
    <source>
        <dbReference type="ARBA" id="ARBA00022989"/>
    </source>
</evidence>
<comment type="caution">
    <text evidence="7">The sequence shown here is derived from an EMBL/GenBank/DDBJ whole genome shotgun (WGS) entry which is preliminary data.</text>
</comment>
<dbReference type="Proteomes" id="UP000294927">
    <property type="component" value="Unassembled WGS sequence"/>
</dbReference>
<dbReference type="RefSeq" id="WP_166663955.1">
    <property type="nucleotide sequence ID" value="NZ_SOCP01000002.1"/>
</dbReference>
<dbReference type="InterPro" id="IPR020846">
    <property type="entry name" value="MFS_dom"/>
</dbReference>
<reference evidence="7 8" key="1">
    <citation type="submission" date="2019-03" db="EMBL/GenBank/DDBJ databases">
        <title>Genomic Encyclopedia of Archaeal and Bacterial Type Strains, Phase II (KMG-II): from individual species to whole genera.</title>
        <authorList>
            <person name="Goeker M."/>
        </authorList>
    </citation>
    <scope>NUCLEOTIDE SEQUENCE [LARGE SCALE GENOMIC DNA]</scope>
    <source>
        <strain evidence="7 8">DSM 45499</strain>
    </source>
</reference>
<feature type="transmembrane region" description="Helical" evidence="5">
    <location>
        <begin position="42"/>
        <end position="60"/>
    </location>
</feature>
<evidence type="ECO:0000256" key="4">
    <source>
        <dbReference type="ARBA" id="ARBA00023136"/>
    </source>
</evidence>
<dbReference type="Gene3D" id="1.20.1250.20">
    <property type="entry name" value="MFS general substrate transporter like domains"/>
    <property type="match status" value="2"/>
</dbReference>
<dbReference type="PANTHER" id="PTHR23514">
    <property type="entry name" value="BYPASS OF STOP CODON PROTEIN 6"/>
    <property type="match status" value="1"/>
</dbReference>
<keyword evidence="3 5" id="KW-1133">Transmembrane helix</keyword>
<name>A0A4V3FUS0_9PSEU</name>
<keyword evidence="8" id="KW-1185">Reference proteome</keyword>
<evidence type="ECO:0000313" key="8">
    <source>
        <dbReference type="Proteomes" id="UP000294927"/>
    </source>
</evidence>
<sequence length="396" mass="39953">MRGRTGGVLGLLAVAATWGVFWGGWAALIPDLKDALELDTRGLGLSLFAVPVAAVPAMVFTGRLADRFAQHTLPAATVVFAAGITLTAFTTSVPLFVVALLLVGAGSGGIEVALNATTAAHEARDGVRLFNKVHAATPLAMVLAGPAAGLARQLDVSRQVVLFVVAALVLVSAALAVDRRGWQGADAPDETALPVTGSRWLRPLLWVGAVAATVLLMENAVEQWGAVHLQQDLGTGPLLGSAGPAAYMAGLSAGRMLAQWRGDRFAEATLVRIGAVVGGCGLAVGAFAGLPVLTLAGFALAGIGLAPMVPTLLAAVGRSVEPGRRSTAISVVTTTAYAGFLASPPLVGLLAAGIGLPPALGVVAALGLVVLLGAQVLRLLPQPDLHPAEVTPPTLS</sequence>
<dbReference type="SUPFAM" id="SSF103473">
    <property type="entry name" value="MFS general substrate transporter"/>
    <property type="match status" value="1"/>
</dbReference>
<dbReference type="PROSITE" id="PS50850">
    <property type="entry name" value="MFS"/>
    <property type="match status" value="1"/>
</dbReference>
<protein>
    <submittedName>
        <fullName evidence="7">Fucose permease</fullName>
    </submittedName>
</protein>
<dbReference type="InterPro" id="IPR036259">
    <property type="entry name" value="MFS_trans_sf"/>
</dbReference>
<feature type="transmembrane region" description="Helical" evidence="5">
    <location>
        <begin position="72"/>
        <end position="89"/>
    </location>
</feature>
<evidence type="ECO:0000256" key="5">
    <source>
        <dbReference type="SAM" id="Phobius"/>
    </source>
</evidence>
<proteinExistence type="predicted"/>
<dbReference type="InterPro" id="IPR051788">
    <property type="entry name" value="MFS_Transporter"/>
</dbReference>